<organism evidence="2 3">
    <name type="scientific">Brevibacillus brevis</name>
    <name type="common">Bacillus brevis</name>
    <dbReference type="NCBI Taxonomy" id="1393"/>
    <lineage>
        <taxon>Bacteria</taxon>
        <taxon>Bacillati</taxon>
        <taxon>Bacillota</taxon>
        <taxon>Bacilli</taxon>
        <taxon>Bacillales</taxon>
        <taxon>Paenibacillaceae</taxon>
        <taxon>Brevibacillus</taxon>
    </lineage>
</organism>
<reference evidence="2 3" key="1">
    <citation type="submission" date="2023-09" db="EMBL/GenBank/DDBJ databases">
        <title>Complete Genome and Methylome dissection of Bacillus brevis NEB573 original source of BbsI restriction endonuclease.</title>
        <authorList>
            <person name="Fomenkov A."/>
            <person name="Roberts R.D."/>
        </authorList>
    </citation>
    <scope>NUCLEOTIDE SEQUENCE [LARGE SCALE GENOMIC DNA]</scope>
    <source>
        <strain evidence="2 3">NEB573</strain>
    </source>
</reference>
<dbReference type="InterPro" id="IPR050229">
    <property type="entry name" value="GlpE_sulfurtransferase"/>
</dbReference>
<proteinExistence type="predicted"/>
<dbReference type="InterPro" id="IPR036873">
    <property type="entry name" value="Rhodanese-like_dom_sf"/>
</dbReference>
<name>A0ABY9SY34_BREBE</name>
<evidence type="ECO:0000259" key="1">
    <source>
        <dbReference type="PROSITE" id="PS50206"/>
    </source>
</evidence>
<evidence type="ECO:0000313" key="3">
    <source>
        <dbReference type="Proteomes" id="UP001256827"/>
    </source>
</evidence>
<keyword evidence="3" id="KW-1185">Reference proteome</keyword>
<sequence>MDKQTISCRELKQLRGQKADLFLLDVRDEQKYAAGSLHLDGIVTRNAPYIQMKEKEQPLDDDTMRACKEALIVTVCTTGNKAQKAAALLREKGFRALALEGGLTSWNDSTELE</sequence>
<dbReference type="SMART" id="SM00450">
    <property type="entry name" value="RHOD"/>
    <property type="match status" value="1"/>
</dbReference>
<gene>
    <name evidence="2" type="ORF">RGB73_15655</name>
</gene>
<evidence type="ECO:0000313" key="2">
    <source>
        <dbReference type="EMBL" id="WNC12179.1"/>
    </source>
</evidence>
<dbReference type="Gene3D" id="3.40.250.10">
    <property type="entry name" value="Rhodanese-like domain"/>
    <property type="match status" value="1"/>
</dbReference>
<dbReference type="Proteomes" id="UP001256827">
    <property type="component" value="Chromosome"/>
</dbReference>
<dbReference type="PROSITE" id="PS50206">
    <property type="entry name" value="RHODANESE_3"/>
    <property type="match status" value="1"/>
</dbReference>
<dbReference type="RefSeq" id="WP_310763449.1">
    <property type="nucleotide sequence ID" value="NZ_CP134050.1"/>
</dbReference>
<dbReference type="SUPFAM" id="SSF52821">
    <property type="entry name" value="Rhodanese/Cell cycle control phosphatase"/>
    <property type="match status" value="1"/>
</dbReference>
<dbReference type="PANTHER" id="PTHR43031">
    <property type="entry name" value="FAD-DEPENDENT OXIDOREDUCTASE"/>
    <property type="match status" value="1"/>
</dbReference>
<dbReference type="PANTHER" id="PTHR43031:SF16">
    <property type="entry name" value="OXIDOREDUCTASE"/>
    <property type="match status" value="1"/>
</dbReference>
<dbReference type="Pfam" id="PF00581">
    <property type="entry name" value="Rhodanese"/>
    <property type="match status" value="1"/>
</dbReference>
<dbReference type="InterPro" id="IPR001763">
    <property type="entry name" value="Rhodanese-like_dom"/>
</dbReference>
<accession>A0ABY9SY34</accession>
<dbReference type="EMBL" id="CP134050">
    <property type="protein sequence ID" value="WNC12179.1"/>
    <property type="molecule type" value="Genomic_DNA"/>
</dbReference>
<feature type="domain" description="Rhodanese" evidence="1">
    <location>
        <begin position="17"/>
        <end position="112"/>
    </location>
</feature>
<protein>
    <submittedName>
        <fullName evidence="2">Rhodanese-like domain-containing protein</fullName>
    </submittedName>
</protein>